<sequence>MGNRNTYPAEHHSSTRSTRSASPSSTAAESQGSGRRSSGERPNGNFLYQSTSAAGTSSPSHQTMCPQCQRVLLIPPNAPLFRCPCGVLFRTETLDPHRSFERPTSGLLGATGLMGRSVICRRCRRLSMLPQDGSSDGIAICPCGSPALPLNDMVMSLLAEGELGLLGRGRHGRRRALFRQGDVEGASEDLIDLLPTCTFSAEAAARAATARLGGKSPAPSGVQASVLDEGAGKNCCGERKKTCHVPPEDFHMLKAGSIKAAEVPGSTPPLKKVDSHDDDVSCRICLEDYAEGDRLRVLPCFHRFHAECSSDWLKRRKTCPLCTTCIDVIMRRPEDWSEEGVSG</sequence>
<evidence type="ECO:0000313" key="15">
    <source>
        <dbReference type="EMBL" id="EWM27596.1"/>
    </source>
</evidence>
<dbReference type="OrthoDB" id="9984778at2759"/>
<dbReference type="SUPFAM" id="SSF57850">
    <property type="entry name" value="RING/U-box"/>
    <property type="match status" value="1"/>
</dbReference>
<accession>W7U3U3</accession>
<dbReference type="GO" id="GO:0061630">
    <property type="term" value="F:ubiquitin protein ligase activity"/>
    <property type="evidence" value="ECO:0007669"/>
    <property type="project" value="UniProtKB-EC"/>
</dbReference>
<dbReference type="Gene3D" id="3.30.40.10">
    <property type="entry name" value="Zinc/RING finger domain, C3HC4 (zinc finger)"/>
    <property type="match status" value="1"/>
</dbReference>
<evidence type="ECO:0000256" key="7">
    <source>
        <dbReference type="ARBA" id="ARBA00022771"/>
    </source>
</evidence>
<reference evidence="15 16" key="1">
    <citation type="journal article" date="2014" name="Mol. Plant">
        <title>Chromosome Scale Genome Assembly and Transcriptome Profiling of Nannochloropsis gaditana in Nitrogen Depletion.</title>
        <authorList>
            <person name="Corteggiani Carpinelli E."/>
            <person name="Telatin A."/>
            <person name="Vitulo N."/>
            <person name="Forcato C."/>
            <person name="D'Angelo M."/>
            <person name="Schiavon R."/>
            <person name="Vezzi A."/>
            <person name="Giacometti G.M."/>
            <person name="Morosinotto T."/>
            <person name="Valle G."/>
        </authorList>
    </citation>
    <scope>NUCLEOTIDE SEQUENCE [LARGE SCALE GENOMIC DNA]</scope>
    <source>
        <strain evidence="15 16">B-31</strain>
    </source>
</reference>
<dbReference type="EMBL" id="AZIL01000430">
    <property type="protein sequence ID" value="EWM27596.1"/>
    <property type="molecule type" value="Genomic_DNA"/>
</dbReference>
<evidence type="ECO:0000256" key="13">
    <source>
        <dbReference type="SAM" id="MobiDB-lite"/>
    </source>
</evidence>
<keyword evidence="7 12" id="KW-0863">Zinc-finger</keyword>
<organism evidence="15 16">
    <name type="scientific">Nannochloropsis gaditana</name>
    <dbReference type="NCBI Taxonomy" id="72520"/>
    <lineage>
        <taxon>Eukaryota</taxon>
        <taxon>Sar</taxon>
        <taxon>Stramenopiles</taxon>
        <taxon>Ochrophyta</taxon>
        <taxon>Eustigmatophyceae</taxon>
        <taxon>Eustigmatales</taxon>
        <taxon>Monodopsidaceae</taxon>
        <taxon>Nannochloropsis</taxon>
    </lineage>
</organism>
<dbReference type="Proteomes" id="UP000019335">
    <property type="component" value="Chromosome 6"/>
</dbReference>
<comment type="caution">
    <text evidence="15">The sequence shown here is derived from an EMBL/GenBank/DDBJ whole genome shotgun (WGS) entry which is preliminary data.</text>
</comment>
<dbReference type="InterPro" id="IPR013083">
    <property type="entry name" value="Znf_RING/FYVE/PHD"/>
</dbReference>
<feature type="domain" description="RING-type" evidence="14">
    <location>
        <begin position="282"/>
        <end position="323"/>
    </location>
</feature>
<proteinExistence type="predicted"/>
<dbReference type="PANTHER" id="PTHR45977:SF4">
    <property type="entry name" value="RING-TYPE DOMAIN-CONTAINING PROTEIN"/>
    <property type="match status" value="1"/>
</dbReference>
<evidence type="ECO:0000256" key="8">
    <source>
        <dbReference type="ARBA" id="ARBA00022786"/>
    </source>
</evidence>
<keyword evidence="4" id="KW-0808">Transferase</keyword>
<evidence type="ECO:0000256" key="5">
    <source>
        <dbReference type="ARBA" id="ARBA00022692"/>
    </source>
</evidence>
<evidence type="ECO:0000259" key="14">
    <source>
        <dbReference type="PROSITE" id="PS50089"/>
    </source>
</evidence>
<comment type="catalytic activity">
    <reaction evidence="1">
        <text>S-ubiquitinyl-[E2 ubiquitin-conjugating enzyme]-L-cysteine + [acceptor protein]-L-lysine = [E2 ubiquitin-conjugating enzyme]-L-cysteine + N(6)-ubiquitinyl-[acceptor protein]-L-lysine.</text>
        <dbReference type="EC" id="2.3.2.27"/>
    </reaction>
</comment>
<gene>
    <name evidence="15" type="ORF">Naga_100015g61</name>
</gene>
<keyword evidence="9" id="KW-0862">Zinc</keyword>
<evidence type="ECO:0000256" key="10">
    <source>
        <dbReference type="ARBA" id="ARBA00022989"/>
    </source>
</evidence>
<dbReference type="GO" id="GO:0008270">
    <property type="term" value="F:zinc ion binding"/>
    <property type="evidence" value="ECO:0007669"/>
    <property type="project" value="UniProtKB-KW"/>
</dbReference>
<evidence type="ECO:0000256" key="3">
    <source>
        <dbReference type="ARBA" id="ARBA00012483"/>
    </source>
</evidence>
<evidence type="ECO:0000256" key="9">
    <source>
        <dbReference type="ARBA" id="ARBA00022833"/>
    </source>
</evidence>
<dbReference type="GO" id="GO:0016567">
    <property type="term" value="P:protein ubiquitination"/>
    <property type="evidence" value="ECO:0007669"/>
    <property type="project" value="TreeGrafter"/>
</dbReference>
<dbReference type="EC" id="2.3.2.27" evidence="3"/>
<evidence type="ECO:0000256" key="4">
    <source>
        <dbReference type="ARBA" id="ARBA00022679"/>
    </source>
</evidence>
<feature type="compositionally biased region" description="Low complexity" evidence="13">
    <location>
        <begin position="15"/>
        <end position="36"/>
    </location>
</feature>
<dbReference type="PROSITE" id="PS50089">
    <property type="entry name" value="ZF_RING_2"/>
    <property type="match status" value="1"/>
</dbReference>
<dbReference type="AlphaFoldDB" id="W7U3U3"/>
<dbReference type="SMART" id="SM00184">
    <property type="entry name" value="RING"/>
    <property type="match status" value="1"/>
</dbReference>
<evidence type="ECO:0000256" key="6">
    <source>
        <dbReference type="ARBA" id="ARBA00022723"/>
    </source>
</evidence>
<keyword evidence="10" id="KW-1133">Transmembrane helix</keyword>
<dbReference type="Pfam" id="PF13639">
    <property type="entry name" value="zf-RING_2"/>
    <property type="match status" value="1"/>
</dbReference>
<dbReference type="GO" id="GO:0006511">
    <property type="term" value="P:ubiquitin-dependent protein catabolic process"/>
    <property type="evidence" value="ECO:0007669"/>
    <property type="project" value="TreeGrafter"/>
</dbReference>
<dbReference type="GO" id="GO:0016020">
    <property type="term" value="C:membrane"/>
    <property type="evidence" value="ECO:0007669"/>
    <property type="project" value="UniProtKB-SubCell"/>
</dbReference>
<comment type="subcellular location">
    <subcellularLocation>
        <location evidence="2">Membrane</location>
        <topology evidence="2">Multi-pass membrane protein</topology>
    </subcellularLocation>
</comment>
<evidence type="ECO:0000256" key="1">
    <source>
        <dbReference type="ARBA" id="ARBA00000900"/>
    </source>
</evidence>
<feature type="compositionally biased region" description="Polar residues" evidence="13">
    <location>
        <begin position="46"/>
        <end position="61"/>
    </location>
</feature>
<dbReference type="InterPro" id="IPR001841">
    <property type="entry name" value="Znf_RING"/>
</dbReference>
<protein>
    <recommendedName>
        <fullName evidence="3">RING-type E3 ubiquitin transferase</fullName>
        <ecNumber evidence="3">2.3.2.27</ecNumber>
    </recommendedName>
</protein>
<evidence type="ECO:0000256" key="12">
    <source>
        <dbReference type="PROSITE-ProRule" id="PRU00175"/>
    </source>
</evidence>
<dbReference type="PANTHER" id="PTHR45977">
    <property type="entry name" value="TARGET OF ERK KINASE MPK-1"/>
    <property type="match status" value="1"/>
</dbReference>
<keyword evidence="11" id="KW-0472">Membrane</keyword>
<feature type="region of interest" description="Disordered" evidence="13">
    <location>
        <begin position="1"/>
        <end position="61"/>
    </location>
</feature>
<evidence type="ECO:0000256" key="11">
    <source>
        <dbReference type="ARBA" id="ARBA00023136"/>
    </source>
</evidence>
<evidence type="ECO:0000256" key="2">
    <source>
        <dbReference type="ARBA" id="ARBA00004141"/>
    </source>
</evidence>
<keyword evidence="5" id="KW-0812">Transmembrane</keyword>
<keyword evidence="8" id="KW-0833">Ubl conjugation pathway</keyword>
<name>W7U3U3_9STRA</name>
<keyword evidence="6" id="KW-0479">Metal-binding</keyword>
<keyword evidence="16" id="KW-1185">Reference proteome</keyword>
<evidence type="ECO:0000313" key="16">
    <source>
        <dbReference type="Proteomes" id="UP000019335"/>
    </source>
</evidence>